<protein>
    <submittedName>
        <fullName evidence="2">Ribonuclease H-like domain-containing protein</fullName>
    </submittedName>
</protein>
<feature type="compositionally biased region" description="Basic and acidic residues" evidence="1">
    <location>
        <begin position="124"/>
        <end position="133"/>
    </location>
</feature>
<dbReference type="InterPro" id="IPR012337">
    <property type="entry name" value="RNaseH-like_sf"/>
</dbReference>
<sequence>MGDAVQEIEGRSKEARCAAKPATTTPESRSIVSAKVTEGKKLGRADAKPATAGPKRVDASPHHGPPSDPAPVHNRPASQEDRGDSGSGVQPSPSLPRAIQTTVAKRLLEDEAVDERAAKKKKKDDKATKDAQKKQTAAAKKVTEQGAMNWPFDDLEDDPPPLPPTGRIVGRGPPKLGLLDKLVLSCHSKKDPDTRRVRCVGAGCHVSWAQPRSSGRILPHSSDCQYLSQALKSEALAASAGQSLGAKVVDAAEAKTDPFAKFKEAGTQKKNAARDAHVAKTNYLTMNLLCDGALAPELVNNDAFRNLVNHLEPNNCIVVASTFSSIYIPQEAARVTLIAISELQEQYNLDAWEAIHLHVMDLIGRERFASIGNDSTGNTKLARELGQASVPTVLIVPDPNHHLSNTIKDICKIEYFQDSIGKMRMTITYFSHSTYSATHLKALRVIFDINKGLETIGRTRFGTLYWAGYSLLRCLPAISELIELGIIDVTSTDKDKAKLAWFKQMRVFQNFTLELQQLCSILEPIARAIKCLEGLNVTVGDVWKFYVAITAVLHELFTSDSLSIADHVRDEVSAIINKRYDEMIHGPSGDLFLSGFFLDPEHVRSPILFRATGNQLAEPATPAPSSSAHPGVTDQDLRDSMSSYAKVGSFLFQVLAKEIQSGRTAPEFARYSSAAAVMAAFKSQFESYTRQYPPFSMRSEHWSKPIEYWRTLAPLPESGVLAFAAVKIFSILANSMPEERTVSRFTRLDTPDRARHDARTIVQQTQVYQHNRRLKARAAGVLPKHLPKSPSLKWRSVKKLFSEIQRPNPAVILGAPAATAETPCTSLSPGCEAGLEALLDTDSDDGNDDATLPKNSSTTLHTLRDGVSITLPFFRDLLADVPVVGANEIRSLADWAGEVSLGVSRQGRAAGKKTWNGEAEKIAF</sequence>
<proteinExistence type="predicted"/>
<dbReference type="AlphaFoldDB" id="A0AAD7NQ52"/>
<evidence type="ECO:0000256" key="1">
    <source>
        <dbReference type="SAM" id="MobiDB-lite"/>
    </source>
</evidence>
<feature type="region of interest" description="Disordered" evidence="1">
    <location>
        <begin position="617"/>
        <end position="636"/>
    </location>
</feature>
<evidence type="ECO:0000313" key="2">
    <source>
        <dbReference type="EMBL" id="KAJ7769822.1"/>
    </source>
</evidence>
<feature type="compositionally biased region" description="Basic and acidic residues" evidence="1">
    <location>
        <begin position="106"/>
        <end position="117"/>
    </location>
</feature>
<comment type="caution">
    <text evidence="2">The sequence shown here is derived from an EMBL/GenBank/DDBJ whole genome shotgun (WGS) entry which is preliminary data.</text>
</comment>
<keyword evidence="3" id="KW-1185">Reference proteome</keyword>
<feature type="compositionally biased region" description="Polar residues" evidence="1">
    <location>
        <begin position="22"/>
        <end position="31"/>
    </location>
</feature>
<feature type="region of interest" description="Disordered" evidence="1">
    <location>
        <begin position="1"/>
        <end position="159"/>
    </location>
</feature>
<feature type="compositionally biased region" description="Low complexity" evidence="1">
    <location>
        <begin position="619"/>
        <end position="628"/>
    </location>
</feature>
<name>A0AAD7NQ52_9AGAR</name>
<organism evidence="2 3">
    <name type="scientific">Mycena metata</name>
    <dbReference type="NCBI Taxonomy" id="1033252"/>
    <lineage>
        <taxon>Eukaryota</taxon>
        <taxon>Fungi</taxon>
        <taxon>Dikarya</taxon>
        <taxon>Basidiomycota</taxon>
        <taxon>Agaricomycotina</taxon>
        <taxon>Agaricomycetes</taxon>
        <taxon>Agaricomycetidae</taxon>
        <taxon>Agaricales</taxon>
        <taxon>Marasmiineae</taxon>
        <taxon>Mycenaceae</taxon>
        <taxon>Mycena</taxon>
    </lineage>
</organism>
<dbReference type="SUPFAM" id="SSF53098">
    <property type="entry name" value="Ribonuclease H-like"/>
    <property type="match status" value="1"/>
</dbReference>
<dbReference type="EMBL" id="JARKIB010000017">
    <property type="protein sequence ID" value="KAJ7769822.1"/>
    <property type="molecule type" value="Genomic_DNA"/>
</dbReference>
<dbReference type="Proteomes" id="UP001215598">
    <property type="component" value="Unassembled WGS sequence"/>
</dbReference>
<reference evidence="2" key="1">
    <citation type="submission" date="2023-03" db="EMBL/GenBank/DDBJ databases">
        <title>Massive genome expansion in bonnet fungi (Mycena s.s.) driven by repeated elements and novel gene families across ecological guilds.</title>
        <authorList>
            <consortium name="Lawrence Berkeley National Laboratory"/>
            <person name="Harder C.B."/>
            <person name="Miyauchi S."/>
            <person name="Viragh M."/>
            <person name="Kuo A."/>
            <person name="Thoen E."/>
            <person name="Andreopoulos B."/>
            <person name="Lu D."/>
            <person name="Skrede I."/>
            <person name="Drula E."/>
            <person name="Henrissat B."/>
            <person name="Morin E."/>
            <person name="Kohler A."/>
            <person name="Barry K."/>
            <person name="LaButti K."/>
            <person name="Morin E."/>
            <person name="Salamov A."/>
            <person name="Lipzen A."/>
            <person name="Mereny Z."/>
            <person name="Hegedus B."/>
            <person name="Baldrian P."/>
            <person name="Stursova M."/>
            <person name="Weitz H."/>
            <person name="Taylor A."/>
            <person name="Grigoriev I.V."/>
            <person name="Nagy L.G."/>
            <person name="Martin F."/>
            <person name="Kauserud H."/>
        </authorList>
    </citation>
    <scope>NUCLEOTIDE SEQUENCE</scope>
    <source>
        <strain evidence="2">CBHHK182m</strain>
    </source>
</reference>
<gene>
    <name evidence="2" type="ORF">B0H16DRAFT_1685966</name>
</gene>
<feature type="compositionally biased region" description="Basic and acidic residues" evidence="1">
    <location>
        <begin position="37"/>
        <end position="47"/>
    </location>
</feature>
<feature type="compositionally biased region" description="Basic and acidic residues" evidence="1">
    <location>
        <begin position="8"/>
        <end position="17"/>
    </location>
</feature>
<evidence type="ECO:0000313" key="3">
    <source>
        <dbReference type="Proteomes" id="UP001215598"/>
    </source>
</evidence>
<accession>A0AAD7NQ52</accession>